<dbReference type="EMBL" id="JAWWNJ010000062">
    <property type="protein sequence ID" value="KAK7012892.1"/>
    <property type="molecule type" value="Genomic_DNA"/>
</dbReference>
<proteinExistence type="predicted"/>
<gene>
    <name evidence="2" type="ORF">R3P38DRAFT_3582946</name>
</gene>
<sequence>MAAIDHDRQASFSANSLVFSAVYFLPTPTNASPLPFHIEIPNSSRVAAALSLHKPHRLGLSALSSLHKVRVGASLDSREHKLTSPSSVQSEEDNESGTDGGWRTNEDESAFGIRPIRDQLGWLVPNFAEQLTGLWRPTESRRLRVHGGSPNKFLILCSSKTSQASPFRVCLNKFRSSESTRSLRESRAPSSLLVTASNNRRPALLCQHHGSMHKQMTAHPMYSNAISTLFMKSARLQWGGIPFSTVLGHNPTGMLVRAQDASSSRPKLVHGSMLAIRTISAPRNATVTFRVATEEFLLATTSATTSEARNGDGDGDKEERGAGWASTISSYSIIASPQPIAFLSCCKSQSSNRMPNHNPDSSPIRDISSKNLQKQLLLTRIPTSWLTSSTQTTLTADSLSSILIALADTHMR</sequence>
<feature type="region of interest" description="Disordered" evidence="1">
    <location>
        <begin position="76"/>
        <end position="107"/>
    </location>
</feature>
<evidence type="ECO:0000313" key="2">
    <source>
        <dbReference type="EMBL" id="KAK7012892.1"/>
    </source>
</evidence>
<dbReference type="AlphaFoldDB" id="A0AAW0AIG4"/>
<comment type="caution">
    <text evidence="2">The sequence shown here is derived from an EMBL/GenBank/DDBJ whole genome shotgun (WGS) entry which is preliminary data.</text>
</comment>
<accession>A0AAW0AIG4</accession>
<keyword evidence="3" id="KW-1185">Reference proteome</keyword>
<reference evidence="2 3" key="1">
    <citation type="journal article" date="2024" name="J Genomics">
        <title>Draft genome sequencing and assembly of Favolaschia claudopus CIRM-BRFM 2984 isolated from oak limbs.</title>
        <authorList>
            <person name="Navarro D."/>
            <person name="Drula E."/>
            <person name="Chaduli D."/>
            <person name="Cazenave R."/>
            <person name="Ahrendt S."/>
            <person name="Wang J."/>
            <person name="Lipzen A."/>
            <person name="Daum C."/>
            <person name="Barry K."/>
            <person name="Grigoriev I.V."/>
            <person name="Favel A."/>
            <person name="Rosso M.N."/>
            <person name="Martin F."/>
        </authorList>
    </citation>
    <scope>NUCLEOTIDE SEQUENCE [LARGE SCALE GENOMIC DNA]</scope>
    <source>
        <strain evidence="2 3">CIRM-BRFM 2984</strain>
    </source>
</reference>
<organism evidence="2 3">
    <name type="scientific">Favolaschia claudopus</name>
    <dbReference type="NCBI Taxonomy" id="2862362"/>
    <lineage>
        <taxon>Eukaryota</taxon>
        <taxon>Fungi</taxon>
        <taxon>Dikarya</taxon>
        <taxon>Basidiomycota</taxon>
        <taxon>Agaricomycotina</taxon>
        <taxon>Agaricomycetes</taxon>
        <taxon>Agaricomycetidae</taxon>
        <taxon>Agaricales</taxon>
        <taxon>Marasmiineae</taxon>
        <taxon>Mycenaceae</taxon>
        <taxon>Favolaschia</taxon>
    </lineage>
</organism>
<dbReference type="Proteomes" id="UP001362999">
    <property type="component" value="Unassembled WGS sequence"/>
</dbReference>
<name>A0AAW0AIG4_9AGAR</name>
<evidence type="ECO:0000313" key="3">
    <source>
        <dbReference type="Proteomes" id="UP001362999"/>
    </source>
</evidence>
<evidence type="ECO:0000256" key="1">
    <source>
        <dbReference type="SAM" id="MobiDB-lite"/>
    </source>
</evidence>
<protein>
    <submittedName>
        <fullName evidence="2">Uncharacterized protein</fullName>
    </submittedName>
</protein>